<dbReference type="OrthoDB" id="2366280at2"/>
<dbReference type="Pfam" id="PF07852">
    <property type="entry name" value="DUF1642"/>
    <property type="match status" value="1"/>
</dbReference>
<dbReference type="EMBL" id="AHYR01000002">
    <property type="protein sequence ID" value="EOT43786.1"/>
    <property type="molecule type" value="Genomic_DNA"/>
</dbReference>
<dbReference type="PATRIC" id="fig|1139219.3.peg.335"/>
<reference evidence="1 2" key="1">
    <citation type="submission" date="2013-03" db="EMBL/GenBank/DDBJ databases">
        <title>The Genome Sequence of Enterococcus dispar ATCC_51266 (Illumina only assembly).</title>
        <authorList>
            <consortium name="The Broad Institute Genomics Platform"/>
            <consortium name="The Broad Institute Genome Sequencing Center for Infectious Disease"/>
            <person name="Earl A."/>
            <person name="Russ C."/>
            <person name="Gilmore M."/>
            <person name="Surin D."/>
            <person name="Walker B."/>
            <person name="Young S."/>
            <person name="Zeng Q."/>
            <person name="Gargeya S."/>
            <person name="Fitzgerald M."/>
            <person name="Haas B."/>
            <person name="Abouelleil A."/>
            <person name="Allen A.W."/>
            <person name="Alvarado L."/>
            <person name="Arachchi H.M."/>
            <person name="Berlin A.M."/>
            <person name="Chapman S.B."/>
            <person name="Gainer-Dewar J."/>
            <person name="Goldberg J."/>
            <person name="Griggs A."/>
            <person name="Gujja S."/>
            <person name="Hansen M."/>
            <person name="Howarth C."/>
            <person name="Imamovic A."/>
            <person name="Ireland A."/>
            <person name="Larimer J."/>
            <person name="McCowan C."/>
            <person name="Murphy C."/>
            <person name="Pearson M."/>
            <person name="Poon T.W."/>
            <person name="Priest M."/>
            <person name="Roberts A."/>
            <person name="Saif S."/>
            <person name="Shea T."/>
            <person name="Sisk P."/>
            <person name="Sykes S."/>
            <person name="Wortman J."/>
            <person name="Nusbaum C."/>
            <person name="Birren B."/>
        </authorList>
    </citation>
    <scope>NUCLEOTIDE SEQUENCE [LARGE SCALE GENOMIC DNA]</scope>
    <source>
        <strain evidence="1 2">ATCC 51266</strain>
    </source>
</reference>
<dbReference type="RefSeq" id="WP_016171568.1">
    <property type="nucleotide sequence ID" value="NZ_ASWK01000001.1"/>
</dbReference>
<evidence type="ECO:0000313" key="1">
    <source>
        <dbReference type="EMBL" id="EOT43786.1"/>
    </source>
</evidence>
<comment type="caution">
    <text evidence="1">The sequence shown here is derived from an EMBL/GenBank/DDBJ whole genome shotgun (WGS) entry which is preliminary data.</text>
</comment>
<accession>S1N926</accession>
<dbReference type="InterPro" id="IPR012865">
    <property type="entry name" value="DUF1642"/>
</dbReference>
<evidence type="ECO:0008006" key="3">
    <source>
        <dbReference type="Google" id="ProtNLM"/>
    </source>
</evidence>
<evidence type="ECO:0000313" key="2">
    <source>
        <dbReference type="Proteomes" id="UP000014127"/>
    </source>
</evidence>
<organism evidence="1 2">
    <name type="scientific">Enterococcus dispar ATCC 51266</name>
    <dbReference type="NCBI Taxonomy" id="1139219"/>
    <lineage>
        <taxon>Bacteria</taxon>
        <taxon>Bacillati</taxon>
        <taxon>Bacillota</taxon>
        <taxon>Bacilli</taxon>
        <taxon>Lactobacillales</taxon>
        <taxon>Enterococcaceae</taxon>
        <taxon>Enterococcus</taxon>
    </lineage>
</organism>
<dbReference type="eggNOG" id="ENOG50307XI">
    <property type="taxonomic scope" value="Bacteria"/>
</dbReference>
<sequence>MKVSEAIEILESKVLRSEENLKHFPKESQGYAANEARIIAYNIAINTLQQLDEPQAEKVEVPDYVAEWYEVNKGNLEFNIASAFHRIGRNTHNPQHSIYEWLNDSNNEPMQTLFKMKDGYTVKPKRWVVVNKKGRYFMHFNSDAEHPFEKVFGFDASDGYPFTNRAKAEAVATLVDGSVEEV</sequence>
<gene>
    <name evidence="1" type="ORF">OMK_00344</name>
</gene>
<name>S1N926_9ENTE</name>
<dbReference type="AlphaFoldDB" id="S1N926"/>
<dbReference type="Proteomes" id="UP000014127">
    <property type="component" value="Unassembled WGS sequence"/>
</dbReference>
<dbReference type="HOGENOM" id="CLU_1452343_0_0_9"/>
<proteinExistence type="predicted"/>
<protein>
    <recommendedName>
        <fullName evidence="3">Phage protein</fullName>
    </recommendedName>
</protein>
<keyword evidence="2" id="KW-1185">Reference proteome</keyword>